<reference evidence="3" key="1">
    <citation type="journal article" date="2019" name="Int. J. Syst. Evol. Microbiol.">
        <title>The Global Catalogue of Microorganisms (GCM) 10K type strain sequencing project: providing services to taxonomists for standard genome sequencing and annotation.</title>
        <authorList>
            <consortium name="The Broad Institute Genomics Platform"/>
            <consortium name="The Broad Institute Genome Sequencing Center for Infectious Disease"/>
            <person name="Wu L."/>
            <person name="Ma J."/>
        </authorList>
    </citation>
    <scope>NUCLEOTIDE SEQUENCE [LARGE SCALE GENOMIC DNA]</scope>
    <source>
        <strain evidence="3">KLKA75</strain>
    </source>
</reference>
<gene>
    <name evidence="2" type="ORF">ACFPCY_03675</name>
</gene>
<feature type="domain" description="DUF397" evidence="1">
    <location>
        <begin position="8"/>
        <end position="25"/>
    </location>
</feature>
<accession>A0ABV9TQL9</accession>
<evidence type="ECO:0000259" key="1">
    <source>
        <dbReference type="Pfam" id="PF04149"/>
    </source>
</evidence>
<comment type="caution">
    <text evidence="2">The sequence shown here is derived from an EMBL/GenBank/DDBJ whole genome shotgun (WGS) entry which is preliminary data.</text>
</comment>
<evidence type="ECO:0000313" key="2">
    <source>
        <dbReference type="EMBL" id="MFC4906408.1"/>
    </source>
</evidence>
<feature type="domain" description="DUF397" evidence="1">
    <location>
        <begin position="45"/>
        <end position="96"/>
    </location>
</feature>
<proteinExistence type="predicted"/>
<keyword evidence="3" id="KW-1185">Reference proteome</keyword>
<name>A0ABV9TQL9_9ACTN</name>
<organism evidence="2 3">
    <name type="scientific">Actinomadura gamaensis</name>
    <dbReference type="NCBI Taxonomy" id="1763541"/>
    <lineage>
        <taxon>Bacteria</taxon>
        <taxon>Bacillati</taxon>
        <taxon>Actinomycetota</taxon>
        <taxon>Actinomycetes</taxon>
        <taxon>Streptosporangiales</taxon>
        <taxon>Thermomonosporaceae</taxon>
        <taxon>Actinomadura</taxon>
    </lineage>
</organism>
<sequence>MSSETNFWRKSSYSGGSENCVEVAATWHKSSYSTSGENCVEVAPAWHKSVHSGDGENCVEVAAAEPAVLIRDSKNPGNGHLSISRPGWRALTHALRGQG</sequence>
<dbReference type="Pfam" id="PF04149">
    <property type="entry name" value="DUF397"/>
    <property type="match status" value="2"/>
</dbReference>
<dbReference type="Proteomes" id="UP001595872">
    <property type="component" value="Unassembled WGS sequence"/>
</dbReference>
<evidence type="ECO:0000313" key="3">
    <source>
        <dbReference type="Proteomes" id="UP001595872"/>
    </source>
</evidence>
<dbReference type="InterPro" id="IPR007278">
    <property type="entry name" value="DUF397"/>
</dbReference>
<protein>
    <submittedName>
        <fullName evidence="2">DUF397 domain-containing protein</fullName>
    </submittedName>
</protein>
<dbReference type="RefSeq" id="WP_378252109.1">
    <property type="nucleotide sequence ID" value="NZ_JBHSIT010000001.1"/>
</dbReference>
<dbReference type="EMBL" id="JBHSIT010000001">
    <property type="protein sequence ID" value="MFC4906408.1"/>
    <property type="molecule type" value="Genomic_DNA"/>
</dbReference>